<dbReference type="Proteomes" id="UP001172159">
    <property type="component" value="Unassembled WGS sequence"/>
</dbReference>
<feature type="compositionally biased region" description="Basic and acidic residues" evidence="1">
    <location>
        <begin position="12"/>
        <end position="21"/>
    </location>
</feature>
<evidence type="ECO:0000256" key="1">
    <source>
        <dbReference type="SAM" id="MobiDB-lite"/>
    </source>
</evidence>
<gene>
    <name evidence="2" type="ORF">B0T21DRAFT_397484</name>
</gene>
<reference evidence="2" key="1">
    <citation type="submission" date="2023-06" db="EMBL/GenBank/DDBJ databases">
        <title>Genome-scale phylogeny and comparative genomics of the fungal order Sordariales.</title>
        <authorList>
            <consortium name="Lawrence Berkeley National Laboratory"/>
            <person name="Hensen N."/>
            <person name="Bonometti L."/>
            <person name="Westerberg I."/>
            <person name="Brannstrom I.O."/>
            <person name="Guillou S."/>
            <person name="Cros-Aarteil S."/>
            <person name="Calhoun S."/>
            <person name="Haridas S."/>
            <person name="Kuo A."/>
            <person name="Mondo S."/>
            <person name="Pangilinan J."/>
            <person name="Riley R."/>
            <person name="Labutti K."/>
            <person name="Andreopoulos B."/>
            <person name="Lipzen A."/>
            <person name="Chen C."/>
            <person name="Yanf M."/>
            <person name="Daum C."/>
            <person name="Ng V."/>
            <person name="Clum A."/>
            <person name="Steindorff A."/>
            <person name="Ohm R."/>
            <person name="Martin F."/>
            <person name="Silar P."/>
            <person name="Natvig D."/>
            <person name="Lalanne C."/>
            <person name="Gautier V."/>
            <person name="Ament-Velasquez S.L."/>
            <person name="Kruys A."/>
            <person name="Hutchinson M.I."/>
            <person name="Powell A.J."/>
            <person name="Barry K."/>
            <person name="Miller A.N."/>
            <person name="Grigoriev I.V."/>
            <person name="Debuchy R."/>
            <person name="Gladieux P."/>
            <person name="Thoren M.H."/>
            <person name="Johannesson H."/>
        </authorList>
    </citation>
    <scope>NUCLEOTIDE SEQUENCE</scope>
    <source>
        <strain evidence="2">CBS 540.89</strain>
    </source>
</reference>
<evidence type="ECO:0000313" key="2">
    <source>
        <dbReference type="EMBL" id="KAK0701512.1"/>
    </source>
</evidence>
<feature type="compositionally biased region" description="Basic and acidic residues" evidence="1">
    <location>
        <begin position="27"/>
        <end position="49"/>
    </location>
</feature>
<comment type="caution">
    <text evidence="2">The sequence shown here is derived from an EMBL/GenBank/DDBJ whole genome shotgun (WGS) entry which is preliminary data.</text>
</comment>
<feature type="region of interest" description="Disordered" evidence="1">
    <location>
        <begin position="1"/>
        <end position="81"/>
    </location>
</feature>
<evidence type="ECO:0000313" key="3">
    <source>
        <dbReference type="Proteomes" id="UP001172159"/>
    </source>
</evidence>
<feature type="compositionally biased region" description="Polar residues" evidence="1">
    <location>
        <begin position="55"/>
        <end position="77"/>
    </location>
</feature>
<accession>A0AA40DHZ4</accession>
<organism evidence="2 3">
    <name type="scientific">Apiosordaria backusii</name>
    <dbReference type="NCBI Taxonomy" id="314023"/>
    <lineage>
        <taxon>Eukaryota</taxon>
        <taxon>Fungi</taxon>
        <taxon>Dikarya</taxon>
        <taxon>Ascomycota</taxon>
        <taxon>Pezizomycotina</taxon>
        <taxon>Sordariomycetes</taxon>
        <taxon>Sordariomycetidae</taxon>
        <taxon>Sordariales</taxon>
        <taxon>Lasiosphaeriaceae</taxon>
        <taxon>Apiosordaria</taxon>
    </lineage>
</organism>
<proteinExistence type="predicted"/>
<sequence length="170" mass="18929">MSTSTEWRQSGVKKDCHKPIRGELPPEDAKEDVPRRENSEKASEAEHLWRGNIEPLSSTSVLPDNIAQTTPPTTSCLSKHATDRQTLYLEPSNSATNERTPNEKDSSALTDLFLTMLHAPMPKPLDNVPHTLQPQPIEVKNTNGDPNLLSVACHCPTGIQGRREADRYLR</sequence>
<protein>
    <submittedName>
        <fullName evidence="2">Uncharacterized protein</fullName>
    </submittedName>
</protein>
<dbReference type="AlphaFoldDB" id="A0AA40DHZ4"/>
<keyword evidence="3" id="KW-1185">Reference proteome</keyword>
<name>A0AA40DHZ4_9PEZI</name>
<dbReference type="EMBL" id="JAUKTV010000027">
    <property type="protein sequence ID" value="KAK0701512.1"/>
    <property type="molecule type" value="Genomic_DNA"/>
</dbReference>